<dbReference type="PROSITE" id="PS50011">
    <property type="entry name" value="PROTEIN_KINASE_DOM"/>
    <property type="match status" value="1"/>
</dbReference>
<dbReference type="InterPro" id="IPR001245">
    <property type="entry name" value="Ser-Thr/Tyr_kinase_cat_dom"/>
</dbReference>
<dbReference type="EnsemblPlants" id="Kaladp0011s0859.1.v1.1">
    <property type="protein sequence ID" value="Kaladp0011s0859.1.v1.1"/>
    <property type="gene ID" value="Kaladp0011s0859.v1.1"/>
</dbReference>
<dbReference type="PANTHER" id="PTHR27001:SF20">
    <property type="entry name" value="PROTEIN KINASE SUPERFAMILY PROTEIN"/>
    <property type="match status" value="1"/>
</dbReference>
<reference evidence="4" key="1">
    <citation type="submission" date="2021-01" db="UniProtKB">
        <authorList>
            <consortium name="EnsemblPlants"/>
        </authorList>
    </citation>
    <scope>IDENTIFICATION</scope>
</reference>
<dbReference type="Gramene" id="Kaladp0011s0859.1.v1.1">
    <property type="protein sequence ID" value="Kaladp0011s0859.1.v1.1"/>
    <property type="gene ID" value="Kaladp0011s0859.v1.1"/>
</dbReference>
<keyword evidence="2" id="KW-0067">ATP-binding</keyword>
<dbReference type="GO" id="GO:0005886">
    <property type="term" value="C:plasma membrane"/>
    <property type="evidence" value="ECO:0007669"/>
    <property type="project" value="TreeGrafter"/>
</dbReference>
<dbReference type="Gene3D" id="3.30.200.20">
    <property type="entry name" value="Phosphorylase Kinase, domain 1"/>
    <property type="match status" value="1"/>
</dbReference>
<organism evidence="4 5">
    <name type="scientific">Kalanchoe fedtschenkoi</name>
    <name type="common">Lavender scallops</name>
    <name type="synonym">South American air plant</name>
    <dbReference type="NCBI Taxonomy" id="63787"/>
    <lineage>
        <taxon>Eukaryota</taxon>
        <taxon>Viridiplantae</taxon>
        <taxon>Streptophyta</taxon>
        <taxon>Embryophyta</taxon>
        <taxon>Tracheophyta</taxon>
        <taxon>Spermatophyta</taxon>
        <taxon>Magnoliopsida</taxon>
        <taxon>eudicotyledons</taxon>
        <taxon>Gunneridae</taxon>
        <taxon>Pentapetalae</taxon>
        <taxon>Saxifragales</taxon>
        <taxon>Crassulaceae</taxon>
        <taxon>Kalanchoe</taxon>
    </lineage>
</organism>
<dbReference type="SUPFAM" id="SSF56112">
    <property type="entry name" value="Protein kinase-like (PK-like)"/>
    <property type="match status" value="1"/>
</dbReference>
<dbReference type="OMA" id="PQILWYL"/>
<keyword evidence="5" id="KW-1185">Reference proteome</keyword>
<dbReference type="PANTHER" id="PTHR27001">
    <property type="entry name" value="OS01G0253100 PROTEIN"/>
    <property type="match status" value="1"/>
</dbReference>
<evidence type="ECO:0000256" key="2">
    <source>
        <dbReference type="ARBA" id="ARBA00022840"/>
    </source>
</evidence>
<dbReference type="Pfam" id="PF07714">
    <property type="entry name" value="PK_Tyr_Ser-Thr"/>
    <property type="match status" value="1"/>
</dbReference>
<evidence type="ECO:0000256" key="1">
    <source>
        <dbReference type="ARBA" id="ARBA00022741"/>
    </source>
</evidence>
<dbReference type="GO" id="GO:0004672">
    <property type="term" value="F:protein kinase activity"/>
    <property type="evidence" value="ECO:0007669"/>
    <property type="project" value="InterPro"/>
</dbReference>
<evidence type="ECO:0000313" key="5">
    <source>
        <dbReference type="Proteomes" id="UP000594263"/>
    </source>
</evidence>
<accession>A0A7N0RJK8</accession>
<dbReference type="Gene3D" id="1.10.510.10">
    <property type="entry name" value="Transferase(Phosphotransferase) domain 1"/>
    <property type="match status" value="2"/>
</dbReference>
<feature type="domain" description="Protein kinase" evidence="3">
    <location>
        <begin position="37"/>
        <end position="280"/>
    </location>
</feature>
<dbReference type="GO" id="GO:0005524">
    <property type="term" value="F:ATP binding"/>
    <property type="evidence" value="ECO:0007669"/>
    <property type="project" value="UniProtKB-KW"/>
</dbReference>
<proteinExistence type="predicted"/>
<keyword evidence="1" id="KW-0547">Nucleotide-binding</keyword>
<protein>
    <recommendedName>
        <fullName evidence="3">Protein kinase domain-containing protein</fullName>
    </recommendedName>
</protein>
<dbReference type="InterPro" id="IPR011009">
    <property type="entry name" value="Kinase-like_dom_sf"/>
</dbReference>
<evidence type="ECO:0000259" key="3">
    <source>
        <dbReference type="PROSITE" id="PS50011"/>
    </source>
</evidence>
<dbReference type="FunFam" id="3.30.200.20:FF:000521">
    <property type="entry name" value="Protein kinase superfamily protein"/>
    <property type="match status" value="1"/>
</dbReference>
<sequence>MDCLIHSIEPSCRRRSRPGPMSFVRHFKYKIVKQATDDFRKVLYSNVHGTAYRAVLRGGRFAMVKDVRDCDQEEDLFYREVQLIGRLHHRHILLLLGFSLGRKRLLIFETAENGSLRDHLNDPFKTPLNWRTRLQIAVGVAAALEYLLVFNDPPISHISVNSSNIMLDDNFNAKLSDIGILNSGNGADRKASCSKDCMGQECGNIIFQLGVLILELVTGQASENGGADLIQWIQEPRLSFSQSIDRMIDPDLGNTYDDVELKNLLSVARLCIKSAKNPSFPIKQLFRYLQKKLDFPHVH</sequence>
<dbReference type="InterPro" id="IPR000719">
    <property type="entry name" value="Prot_kinase_dom"/>
</dbReference>
<name>A0A7N0RJK8_KALFE</name>
<dbReference type="Proteomes" id="UP000594263">
    <property type="component" value="Unplaced"/>
</dbReference>
<evidence type="ECO:0000313" key="4">
    <source>
        <dbReference type="EnsemblPlants" id="Kaladp0011s0859.1.v1.1"/>
    </source>
</evidence>
<dbReference type="AlphaFoldDB" id="A0A7N0RJK8"/>